<feature type="compositionally biased region" description="Basic and acidic residues" evidence="1">
    <location>
        <begin position="338"/>
        <end position="357"/>
    </location>
</feature>
<protein>
    <submittedName>
        <fullName evidence="2">Uncharacterized protein</fullName>
    </submittedName>
</protein>
<accession>A0AAD1XYX3</accession>
<sequence length="384" mass="44214">MEPILSTILQFSSKSPSSKNAKSALVLALDEEARLKTLQTLVKIKRTLKITSETQGDNTKKCYFQSKKKSFKEYMEEAKQFREVDQGLRELQRLQEIKRANQYKINRLQGTKKAPQIPVKTQAKGFSKLENQKLLMEILDIFKAHNVCKQKRRLGSRKHSRRYYRGFDLLEPQSPLNMNTDSLKDLLINILYETSTASKPSLRPVQLPIKIFQPLYESSGSPLNTSKLNYSSEDLQMIIEVILGDNELKEFFHDLIADKGVGGVSEGMEMTKPVSETRVKTTKKNNSTKNKFCLKFQNERLLSSSGFRKCGQTSYSLFSQQSRAGTASISAIRKRRRERLDHTRKDFKKQPAFEEKKKKNVKSTLRDGKLMIKRGRFRGRSQAL</sequence>
<feature type="region of interest" description="Disordered" evidence="1">
    <location>
        <begin position="336"/>
        <end position="362"/>
    </location>
</feature>
<proteinExistence type="predicted"/>
<dbReference type="AlphaFoldDB" id="A0AAD1XYX3"/>
<keyword evidence="3" id="KW-1185">Reference proteome</keyword>
<comment type="caution">
    <text evidence="2">The sequence shown here is derived from an EMBL/GenBank/DDBJ whole genome shotgun (WGS) entry which is preliminary data.</text>
</comment>
<evidence type="ECO:0000256" key="1">
    <source>
        <dbReference type="SAM" id="MobiDB-lite"/>
    </source>
</evidence>
<dbReference type="EMBL" id="CAMPGE010023541">
    <property type="protein sequence ID" value="CAI2381468.1"/>
    <property type="molecule type" value="Genomic_DNA"/>
</dbReference>
<organism evidence="2 3">
    <name type="scientific">Euplotes crassus</name>
    <dbReference type="NCBI Taxonomy" id="5936"/>
    <lineage>
        <taxon>Eukaryota</taxon>
        <taxon>Sar</taxon>
        <taxon>Alveolata</taxon>
        <taxon>Ciliophora</taxon>
        <taxon>Intramacronucleata</taxon>
        <taxon>Spirotrichea</taxon>
        <taxon>Hypotrichia</taxon>
        <taxon>Euplotida</taxon>
        <taxon>Euplotidae</taxon>
        <taxon>Moneuplotes</taxon>
    </lineage>
</organism>
<evidence type="ECO:0000313" key="3">
    <source>
        <dbReference type="Proteomes" id="UP001295684"/>
    </source>
</evidence>
<reference evidence="2" key="1">
    <citation type="submission" date="2023-07" db="EMBL/GenBank/DDBJ databases">
        <authorList>
            <consortium name="AG Swart"/>
            <person name="Singh M."/>
            <person name="Singh A."/>
            <person name="Seah K."/>
            <person name="Emmerich C."/>
        </authorList>
    </citation>
    <scope>NUCLEOTIDE SEQUENCE</scope>
    <source>
        <strain evidence="2">DP1</strain>
    </source>
</reference>
<name>A0AAD1XYX3_EUPCR</name>
<dbReference type="Proteomes" id="UP001295684">
    <property type="component" value="Unassembled WGS sequence"/>
</dbReference>
<evidence type="ECO:0000313" key="2">
    <source>
        <dbReference type="EMBL" id="CAI2381468.1"/>
    </source>
</evidence>
<gene>
    <name evidence="2" type="ORF">ECRASSUSDP1_LOCUS22924</name>
</gene>